<sequence length="604" mass="67417">MSGRRMSSDVELVSMRSDASESTAEAFPTFYQRSNNGNNRGTSTSGEFDRRKGPVELRQPPRLTDEDLGDDRVEYVPMPERKKLGYFSTAALIVSKMIGTGVFAKPSVVLMNCGGRGVALFLWVACGLMSLAGLLIYVELGITLPFSGAEVVYVEECYPRPKYLAVIVIAWLFILLTHFAGNTIAFAKLILQAFEPGEANPDYRLQKFLALCLLTAVCLLHIFSRNMGIVVNNMLAAYKVGLVVFIILVGFAAMGGARGKGATSDEPYGMVNWDNAMATKTMTMWEYSNAILGVLWAYTGWENANYVLSEVRRPRGNESKVFKVAAFSSIGLITVLYVLANVAYFTVLSDKELASGGEMVAAKFFIKVFGEGWFIERGFKVLVALSIMGNFISSTYGLARVKQEIAKLRILPFSKFFARQSHYDTPVGALVLHWFIAAAFIIFTPPNKDDAAYNLITDLFIYGQNWMIIVVSLGVVCLRYRRTGPARWEPHMLPWRVLLTVIGVYVPLNLFIIVLTWWPPMSQPTSGIPTFVTPGVATGIIVAGFIYWVIFAKIMPWLGYHIDSQPDELVDGSRIVTYKRYKTGFAEKASVWWGKYMTLKKRRD</sequence>
<feature type="transmembrane region" description="Helical" evidence="6">
    <location>
        <begin position="236"/>
        <end position="254"/>
    </location>
</feature>
<evidence type="ECO:0000256" key="2">
    <source>
        <dbReference type="ARBA" id="ARBA00022692"/>
    </source>
</evidence>
<dbReference type="eggNOG" id="KOG1287">
    <property type="taxonomic scope" value="Eukaryota"/>
</dbReference>
<feature type="transmembrane region" description="Helical" evidence="6">
    <location>
        <begin position="84"/>
        <end position="104"/>
    </location>
</feature>
<dbReference type="Pfam" id="PF13520">
    <property type="entry name" value="AA_permease_2"/>
    <property type="match status" value="1"/>
</dbReference>
<dbReference type="InterPro" id="IPR002293">
    <property type="entry name" value="AA/rel_permease1"/>
</dbReference>
<dbReference type="PANTHER" id="PTHR11785:SF382">
    <property type="entry name" value="LOW-AFFINITY METHIONINE PERMEASE"/>
    <property type="match status" value="1"/>
</dbReference>
<dbReference type="PANTHER" id="PTHR11785">
    <property type="entry name" value="AMINO ACID TRANSPORTER"/>
    <property type="match status" value="1"/>
</dbReference>
<keyword evidence="4 6" id="KW-0472">Membrane</keyword>
<comment type="subcellular location">
    <subcellularLocation>
        <location evidence="1">Membrane</location>
        <topology evidence="1">Multi-pass membrane protein</topology>
    </subcellularLocation>
</comment>
<dbReference type="OMA" id="FVYLEFG"/>
<feature type="transmembrane region" description="Helical" evidence="6">
    <location>
        <begin position="493"/>
        <end position="519"/>
    </location>
</feature>
<dbReference type="Proteomes" id="UP000018144">
    <property type="component" value="Unassembled WGS sequence"/>
</dbReference>
<dbReference type="GO" id="GO:0016020">
    <property type="term" value="C:membrane"/>
    <property type="evidence" value="ECO:0007669"/>
    <property type="project" value="UniProtKB-SubCell"/>
</dbReference>
<name>U4LH68_PYROM</name>
<feature type="compositionally biased region" description="Low complexity" evidence="5">
    <location>
        <begin position="33"/>
        <end position="46"/>
    </location>
</feature>
<dbReference type="OrthoDB" id="5982228at2759"/>
<feature type="transmembrane region" description="Helical" evidence="6">
    <location>
        <begin position="422"/>
        <end position="443"/>
    </location>
</feature>
<feature type="transmembrane region" description="Helical" evidence="6">
    <location>
        <begin position="321"/>
        <end position="345"/>
    </location>
</feature>
<evidence type="ECO:0000256" key="5">
    <source>
        <dbReference type="SAM" id="MobiDB-lite"/>
    </source>
</evidence>
<gene>
    <name evidence="7" type="ORF">PCON_09453</name>
</gene>
<dbReference type="EMBL" id="HF935497">
    <property type="protein sequence ID" value="CCX30852.1"/>
    <property type="molecule type" value="Genomic_DNA"/>
</dbReference>
<feature type="transmembrane region" description="Helical" evidence="6">
    <location>
        <begin position="531"/>
        <end position="551"/>
    </location>
</feature>
<feature type="transmembrane region" description="Helical" evidence="6">
    <location>
        <begin position="463"/>
        <end position="481"/>
    </location>
</feature>
<reference evidence="7 8" key="1">
    <citation type="journal article" date="2013" name="PLoS Genet.">
        <title>The genome and development-dependent transcriptomes of Pyronema confluens: a window into fungal evolution.</title>
        <authorList>
            <person name="Traeger S."/>
            <person name="Altegoer F."/>
            <person name="Freitag M."/>
            <person name="Gabaldon T."/>
            <person name="Kempken F."/>
            <person name="Kumar A."/>
            <person name="Marcet-Houben M."/>
            <person name="Poggeler S."/>
            <person name="Stajich J.E."/>
            <person name="Nowrousian M."/>
        </authorList>
    </citation>
    <scope>NUCLEOTIDE SEQUENCE [LARGE SCALE GENOMIC DNA]</scope>
    <source>
        <strain evidence="8">CBS 100304</strain>
        <tissue evidence="7">Vegetative mycelium</tissue>
    </source>
</reference>
<feature type="transmembrane region" description="Helical" evidence="6">
    <location>
        <begin position="208"/>
        <end position="224"/>
    </location>
</feature>
<accession>U4LH68</accession>
<feature type="region of interest" description="Disordered" evidence="5">
    <location>
        <begin position="1"/>
        <end position="69"/>
    </location>
</feature>
<feature type="transmembrane region" description="Helical" evidence="6">
    <location>
        <begin position="163"/>
        <end position="187"/>
    </location>
</feature>
<organism evidence="7 8">
    <name type="scientific">Pyronema omphalodes (strain CBS 100304)</name>
    <name type="common">Pyronema confluens</name>
    <dbReference type="NCBI Taxonomy" id="1076935"/>
    <lineage>
        <taxon>Eukaryota</taxon>
        <taxon>Fungi</taxon>
        <taxon>Dikarya</taxon>
        <taxon>Ascomycota</taxon>
        <taxon>Pezizomycotina</taxon>
        <taxon>Pezizomycetes</taxon>
        <taxon>Pezizales</taxon>
        <taxon>Pyronemataceae</taxon>
        <taxon>Pyronema</taxon>
    </lineage>
</organism>
<protein>
    <submittedName>
        <fullName evidence="7">Similar to High-affinity methionine permease acc. no. P50276</fullName>
    </submittedName>
</protein>
<dbReference type="AlphaFoldDB" id="U4LH68"/>
<keyword evidence="2 6" id="KW-0812">Transmembrane</keyword>
<keyword evidence="3 6" id="KW-1133">Transmembrane helix</keyword>
<evidence type="ECO:0000313" key="8">
    <source>
        <dbReference type="Proteomes" id="UP000018144"/>
    </source>
</evidence>
<evidence type="ECO:0000256" key="3">
    <source>
        <dbReference type="ARBA" id="ARBA00022989"/>
    </source>
</evidence>
<evidence type="ECO:0000256" key="1">
    <source>
        <dbReference type="ARBA" id="ARBA00004141"/>
    </source>
</evidence>
<dbReference type="STRING" id="1076935.U4LH68"/>
<dbReference type="InterPro" id="IPR050598">
    <property type="entry name" value="AminoAcid_Transporter"/>
</dbReference>
<evidence type="ECO:0000256" key="6">
    <source>
        <dbReference type="SAM" id="Phobius"/>
    </source>
</evidence>
<feature type="transmembrane region" description="Helical" evidence="6">
    <location>
        <begin position="381"/>
        <end position="401"/>
    </location>
</feature>
<feature type="transmembrane region" description="Helical" evidence="6">
    <location>
        <begin position="116"/>
        <end position="138"/>
    </location>
</feature>
<keyword evidence="8" id="KW-1185">Reference proteome</keyword>
<evidence type="ECO:0000256" key="4">
    <source>
        <dbReference type="ARBA" id="ARBA00023136"/>
    </source>
</evidence>
<dbReference type="Gene3D" id="1.20.1740.10">
    <property type="entry name" value="Amino acid/polyamine transporter I"/>
    <property type="match status" value="1"/>
</dbReference>
<evidence type="ECO:0000313" key="7">
    <source>
        <dbReference type="EMBL" id="CCX30852.1"/>
    </source>
</evidence>
<proteinExistence type="predicted"/>
<dbReference type="GO" id="GO:0015179">
    <property type="term" value="F:L-amino acid transmembrane transporter activity"/>
    <property type="evidence" value="ECO:0007669"/>
    <property type="project" value="TreeGrafter"/>
</dbReference>